<dbReference type="PANTHER" id="PTHR33693:SF9">
    <property type="entry name" value="TYPE-4 URACIL-DNA GLYCOSYLASE"/>
    <property type="match status" value="1"/>
</dbReference>
<evidence type="ECO:0000256" key="3">
    <source>
        <dbReference type="ARBA" id="ARBA00022485"/>
    </source>
</evidence>
<evidence type="ECO:0000313" key="12">
    <source>
        <dbReference type="Proteomes" id="UP000030826"/>
    </source>
</evidence>
<proteinExistence type="inferred from homology"/>
<dbReference type="NCBIfam" id="TIGR03915">
    <property type="entry name" value="SAM_7_link_chp"/>
    <property type="match status" value="1"/>
</dbReference>
<dbReference type="InterPro" id="IPR005122">
    <property type="entry name" value="Uracil-DNA_glycosylase-like"/>
</dbReference>
<feature type="domain" description="Uracil-DNA glycosylase-like" evidence="10">
    <location>
        <begin position="319"/>
        <end position="470"/>
    </location>
</feature>
<dbReference type="GO" id="GO:0046872">
    <property type="term" value="F:metal ion binding"/>
    <property type="evidence" value="ECO:0007669"/>
    <property type="project" value="UniProtKB-KW"/>
</dbReference>
<evidence type="ECO:0000313" key="11">
    <source>
        <dbReference type="EMBL" id="KHJ55745.1"/>
    </source>
</evidence>
<dbReference type="InterPro" id="IPR036895">
    <property type="entry name" value="Uracil-DNA_glycosylase-like_sf"/>
</dbReference>
<evidence type="ECO:0000256" key="9">
    <source>
        <dbReference type="ARBA" id="ARBA00023204"/>
    </source>
</evidence>
<evidence type="ECO:0000256" key="1">
    <source>
        <dbReference type="ARBA" id="ARBA00006521"/>
    </source>
</evidence>
<dbReference type="STRING" id="370622.LA66_03650"/>
<dbReference type="AlphaFoldDB" id="A0A0B1QAA9"/>
<dbReference type="EMBL" id="JRFJ01000001">
    <property type="protein sequence ID" value="KHJ55745.1"/>
    <property type="molecule type" value="Genomic_DNA"/>
</dbReference>
<dbReference type="InterPro" id="IPR005273">
    <property type="entry name" value="Ura-DNA_glyco_family4"/>
</dbReference>
<gene>
    <name evidence="11" type="ORF">LA66_03650</name>
</gene>
<keyword evidence="9" id="KW-0234">DNA repair</keyword>
<reference evidence="11 12" key="1">
    <citation type="submission" date="2014-09" db="EMBL/GenBank/DDBJ databases">
        <title>Isolation and characterization of Aurantimonas altamirensis ON-56566 from clinical sample following a dog bite.</title>
        <authorList>
            <person name="Eshaghi A."/>
            <person name="Li A."/>
            <person name="Shahinas D."/>
            <person name="Bahn P."/>
            <person name="Kus J.V."/>
            <person name="Patel S.N."/>
        </authorList>
    </citation>
    <scope>NUCLEOTIDE SEQUENCE [LARGE SCALE GENOMIC DNA]</scope>
    <source>
        <strain evidence="11 12">ON-56566</strain>
    </source>
</reference>
<dbReference type="Pfam" id="PF13566">
    <property type="entry name" value="DUF4130"/>
    <property type="match status" value="1"/>
</dbReference>
<dbReference type="SMART" id="SM00986">
    <property type="entry name" value="UDG"/>
    <property type="match status" value="1"/>
</dbReference>
<dbReference type="OrthoDB" id="5290748at2"/>
<evidence type="ECO:0000259" key="10">
    <source>
        <dbReference type="SMART" id="SM00986"/>
    </source>
</evidence>
<evidence type="ECO:0000256" key="2">
    <source>
        <dbReference type="ARBA" id="ARBA00019403"/>
    </source>
</evidence>
<comment type="caution">
    <text evidence="11">The sequence shown here is derived from an EMBL/GenBank/DDBJ whole genome shotgun (WGS) entry which is preliminary data.</text>
</comment>
<dbReference type="GO" id="GO:0006281">
    <property type="term" value="P:DNA repair"/>
    <property type="evidence" value="ECO:0007669"/>
    <property type="project" value="UniProtKB-KW"/>
</dbReference>
<sequence length="490" mass="54775">MFAATLSHPADFDGWREAARIALSHGLTPEAMNFVVEGEGALFGEPLPRQAGGAPPPKVPRGFIDLARNAACNRDPQRFLLLYSLLWRLQADRRLLEVASDPEVRRAHEMQKSVLRDSHKMKAFVRFREVPGDNGTPHYIAWFEPFHHTVELTAPFFTRRFTGMEWTLLTPLRSAHWNGTELQFGPPALASDKPDEDAVEALWLTYYASIFNPARLKVKAMQSEMPRKYWHNLPEAQLIRPLVQGAEAAARRMLETAPSMPGLRHERHAEKAAMVKAGQPAEEAFAGFNRRPEDIGEARDQASRCRACPLWEPATQTVFGRGPADAPVIFVGEQPGDQEDLAGEPFVGPAGKVFDRALAEAGVDRSQVYVTNAVKHFKFTPRGKRRIHQKPNAGEVKMCRWWLDIERELIRPKLIVALGATAATAVLGKAVTIRDTRSRLIELDADTRLLVTVHPAYILRLPDRAAQEAEQRAFHADMALVRETVPAIAA</sequence>
<evidence type="ECO:0000256" key="4">
    <source>
        <dbReference type="ARBA" id="ARBA00022723"/>
    </source>
</evidence>
<dbReference type="Gene3D" id="3.40.470.10">
    <property type="entry name" value="Uracil-DNA glycosylase-like domain"/>
    <property type="match status" value="1"/>
</dbReference>
<dbReference type="InterPro" id="IPR051536">
    <property type="entry name" value="UDG_Type-4/5"/>
</dbReference>
<keyword evidence="4" id="KW-0479">Metal-binding</keyword>
<dbReference type="CDD" id="cd10030">
    <property type="entry name" value="UDG-F4_TTUDGA_SPO1dp_like"/>
    <property type="match status" value="1"/>
</dbReference>
<dbReference type="InterPro" id="IPR023875">
    <property type="entry name" value="DNA_repair_put"/>
</dbReference>
<keyword evidence="7" id="KW-0408">Iron</keyword>
<dbReference type="SMART" id="SM00987">
    <property type="entry name" value="UreE_C"/>
    <property type="match status" value="1"/>
</dbReference>
<accession>A0A0B1QAA9</accession>
<name>A0A0B1QAA9_9HYPH</name>
<dbReference type="GO" id="GO:0097506">
    <property type="term" value="F:deaminated base DNA N-glycosylase activity"/>
    <property type="evidence" value="ECO:0007669"/>
    <property type="project" value="UniProtKB-ARBA"/>
</dbReference>
<dbReference type="RefSeq" id="WP_039188789.1">
    <property type="nucleotide sequence ID" value="NZ_JRFJ01000001.1"/>
</dbReference>
<dbReference type="PANTHER" id="PTHR33693">
    <property type="entry name" value="TYPE-5 URACIL-DNA GLYCOSYLASE"/>
    <property type="match status" value="1"/>
</dbReference>
<keyword evidence="3" id="KW-0004">4Fe-4S</keyword>
<dbReference type="NCBIfam" id="TIGR03914">
    <property type="entry name" value="UDG_fam_dom"/>
    <property type="match status" value="1"/>
</dbReference>
<keyword evidence="8" id="KW-0411">Iron-sulfur</keyword>
<dbReference type="NCBIfam" id="TIGR00758">
    <property type="entry name" value="UDG_fam4"/>
    <property type="match status" value="1"/>
</dbReference>
<organism evidence="11 12">
    <name type="scientific">Aureimonas altamirensis</name>
    <dbReference type="NCBI Taxonomy" id="370622"/>
    <lineage>
        <taxon>Bacteria</taxon>
        <taxon>Pseudomonadati</taxon>
        <taxon>Pseudomonadota</taxon>
        <taxon>Alphaproteobacteria</taxon>
        <taxon>Hyphomicrobiales</taxon>
        <taxon>Aurantimonadaceae</taxon>
        <taxon>Aureimonas</taxon>
    </lineage>
</organism>
<dbReference type="Proteomes" id="UP000030826">
    <property type="component" value="Unassembled WGS sequence"/>
</dbReference>
<comment type="similarity">
    <text evidence="1">Belongs to the uracil-DNA glycosylase (UDG) superfamily. Type 4 (UDGa) family.</text>
</comment>
<dbReference type="SUPFAM" id="SSF52141">
    <property type="entry name" value="Uracil-DNA glycosylase-like"/>
    <property type="match status" value="1"/>
</dbReference>
<dbReference type="GO" id="GO:0051539">
    <property type="term" value="F:4 iron, 4 sulfur cluster binding"/>
    <property type="evidence" value="ECO:0007669"/>
    <property type="project" value="UniProtKB-KW"/>
</dbReference>
<dbReference type="InterPro" id="IPR025404">
    <property type="entry name" value="DUF4130"/>
</dbReference>
<keyword evidence="5" id="KW-0227">DNA damage</keyword>
<evidence type="ECO:0000256" key="5">
    <source>
        <dbReference type="ARBA" id="ARBA00022763"/>
    </source>
</evidence>
<evidence type="ECO:0000256" key="8">
    <source>
        <dbReference type="ARBA" id="ARBA00023014"/>
    </source>
</evidence>
<protein>
    <recommendedName>
        <fullName evidence="2">Type-4 uracil-DNA glycosylase</fullName>
    </recommendedName>
</protein>
<keyword evidence="6" id="KW-0378">Hydrolase</keyword>
<evidence type="ECO:0000256" key="6">
    <source>
        <dbReference type="ARBA" id="ARBA00022801"/>
    </source>
</evidence>
<evidence type="ECO:0000256" key="7">
    <source>
        <dbReference type="ARBA" id="ARBA00023004"/>
    </source>
</evidence>
<dbReference type="Pfam" id="PF03167">
    <property type="entry name" value="UDG"/>
    <property type="match status" value="1"/>
</dbReference>